<dbReference type="EMBL" id="JAKTTI010000004">
    <property type="protein sequence ID" value="MCH1624601.1"/>
    <property type="molecule type" value="Genomic_DNA"/>
</dbReference>
<keyword evidence="3" id="KW-1185">Reference proteome</keyword>
<evidence type="ECO:0000256" key="1">
    <source>
        <dbReference type="SAM" id="Phobius"/>
    </source>
</evidence>
<accession>A0AAW5DVD7</accession>
<sequence>MRKNFIIGLLINLILFNGWAIIHFELPFYKLDLAIAAISIILMSIIHNRFAFLYLITSTLGYGAFITVFAFVSNVSAKSQLDYIYEHLLVTSFLLLFWILIHYLKKISYENTSLKKQLALLEKYDKRTNILTPYEFIYQAKWIIKSAIRNGQAWLVKIEMTDNRKHTKKNLQEYLETIVLSSVREQFDIVTAVPKKIFFILKDTDETGVKIVLNRVQDKLKTELNTISPPYEVKIEHIKDETTLAVVEEELQ</sequence>
<keyword evidence="1" id="KW-1133">Transmembrane helix</keyword>
<feature type="transmembrane region" description="Helical" evidence="1">
    <location>
        <begin position="84"/>
        <end position="104"/>
    </location>
</feature>
<reference evidence="2" key="1">
    <citation type="submission" date="2022-02" db="EMBL/GenBank/DDBJ databases">
        <title>Fredinandcohnia quinoae sp. nov. isolated from Chenopodium quinoa seeds.</title>
        <authorList>
            <person name="Saati-Santamaria Z."/>
            <person name="Flores-Felix J.D."/>
            <person name="Igual J.M."/>
            <person name="Velazquez E."/>
            <person name="Garcia-Fraile P."/>
            <person name="Martinez-Molina E."/>
        </authorList>
    </citation>
    <scope>NUCLEOTIDE SEQUENCE</scope>
    <source>
        <strain evidence="2">SECRCQ15</strain>
    </source>
</reference>
<name>A0AAW5DVD7_9BACI</name>
<feature type="transmembrane region" description="Helical" evidence="1">
    <location>
        <begin position="52"/>
        <end position="72"/>
    </location>
</feature>
<evidence type="ECO:0000313" key="3">
    <source>
        <dbReference type="Proteomes" id="UP001431131"/>
    </source>
</evidence>
<protein>
    <recommendedName>
        <fullName evidence="4">Diguanylate cyclase</fullName>
    </recommendedName>
</protein>
<feature type="transmembrane region" description="Helical" evidence="1">
    <location>
        <begin position="28"/>
        <end position="45"/>
    </location>
</feature>
<dbReference type="Proteomes" id="UP001431131">
    <property type="component" value="Unassembled WGS sequence"/>
</dbReference>
<feature type="transmembrane region" description="Helical" evidence="1">
    <location>
        <begin position="5"/>
        <end position="22"/>
    </location>
</feature>
<proteinExistence type="predicted"/>
<dbReference type="AlphaFoldDB" id="A0AAW5DVD7"/>
<keyword evidence="1" id="KW-0812">Transmembrane</keyword>
<evidence type="ECO:0008006" key="4">
    <source>
        <dbReference type="Google" id="ProtNLM"/>
    </source>
</evidence>
<keyword evidence="1" id="KW-0472">Membrane</keyword>
<comment type="caution">
    <text evidence="2">The sequence shown here is derived from an EMBL/GenBank/DDBJ whole genome shotgun (WGS) entry which is preliminary data.</text>
</comment>
<dbReference type="RefSeq" id="WP_240253159.1">
    <property type="nucleotide sequence ID" value="NZ_JAKTTI010000004.1"/>
</dbReference>
<gene>
    <name evidence="2" type="ORF">MJG50_04620</name>
</gene>
<evidence type="ECO:0000313" key="2">
    <source>
        <dbReference type="EMBL" id="MCH1624601.1"/>
    </source>
</evidence>
<organism evidence="2 3">
    <name type="scientific">Fredinandcohnia quinoae</name>
    <dbReference type="NCBI Taxonomy" id="2918902"/>
    <lineage>
        <taxon>Bacteria</taxon>
        <taxon>Bacillati</taxon>
        <taxon>Bacillota</taxon>
        <taxon>Bacilli</taxon>
        <taxon>Bacillales</taxon>
        <taxon>Bacillaceae</taxon>
        <taxon>Fredinandcohnia</taxon>
    </lineage>
</organism>